<name>A0A345P4Q1_9GAMM</name>
<evidence type="ECO:0008006" key="4">
    <source>
        <dbReference type="Google" id="ProtNLM"/>
    </source>
</evidence>
<feature type="chain" id="PRO_5016873392" description="Cobalt-zinc-cadmium resistance protein" evidence="1">
    <location>
        <begin position="24"/>
        <end position="131"/>
    </location>
</feature>
<dbReference type="EMBL" id="CP031222">
    <property type="protein sequence ID" value="AXI02260.1"/>
    <property type="molecule type" value="Genomic_DNA"/>
</dbReference>
<keyword evidence="1" id="KW-0732">Signal</keyword>
<evidence type="ECO:0000313" key="3">
    <source>
        <dbReference type="Proteomes" id="UP000253940"/>
    </source>
</evidence>
<dbReference type="KEGG" id="mbah:HYN46_05035"/>
<gene>
    <name evidence="2" type="ORF">HYN46_05035</name>
</gene>
<sequence length="131" mass="14544">MRTIFIFLLLTWLPIQGSWSVAAQFCQHESQPTTWHWGHHQHLKHGAGLSENFIGQDKASIDKKVNINHGDHIGHLDHGLELVTDIAPITIMQCFACIPQSLPPPDYESAILDLPETPRWSPAAIGGVALI</sequence>
<accession>A0A345P4Q1</accession>
<dbReference type="AlphaFoldDB" id="A0A345P4Q1"/>
<proteinExistence type="predicted"/>
<dbReference type="OrthoDB" id="6717343at2"/>
<protein>
    <recommendedName>
        <fullName evidence="4">Cobalt-zinc-cadmium resistance protein</fullName>
    </recommendedName>
</protein>
<organism evidence="2 3">
    <name type="scientific">Aquirhabdus parva</name>
    <dbReference type="NCBI Taxonomy" id="2283318"/>
    <lineage>
        <taxon>Bacteria</taxon>
        <taxon>Pseudomonadati</taxon>
        <taxon>Pseudomonadota</taxon>
        <taxon>Gammaproteobacteria</taxon>
        <taxon>Moraxellales</taxon>
        <taxon>Moraxellaceae</taxon>
        <taxon>Aquirhabdus</taxon>
    </lineage>
</organism>
<reference evidence="2 3" key="1">
    <citation type="submission" date="2018-07" db="EMBL/GenBank/DDBJ databases">
        <title>Genome sequencing of Moraxellaceae gen. HYN0046.</title>
        <authorList>
            <person name="Kim M."/>
            <person name="Yi H."/>
        </authorList>
    </citation>
    <scope>NUCLEOTIDE SEQUENCE [LARGE SCALE GENOMIC DNA]</scope>
    <source>
        <strain evidence="2 3">HYN0046</strain>
    </source>
</reference>
<evidence type="ECO:0000313" key="2">
    <source>
        <dbReference type="EMBL" id="AXI02260.1"/>
    </source>
</evidence>
<dbReference type="RefSeq" id="WP_114898370.1">
    <property type="nucleotide sequence ID" value="NZ_CP031222.1"/>
</dbReference>
<feature type="signal peptide" evidence="1">
    <location>
        <begin position="1"/>
        <end position="23"/>
    </location>
</feature>
<evidence type="ECO:0000256" key="1">
    <source>
        <dbReference type="SAM" id="SignalP"/>
    </source>
</evidence>
<dbReference type="Proteomes" id="UP000253940">
    <property type="component" value="Chromosome"/>
</dbReference>
<keyword evidence="3" id="KW-1185">Reference proteome</keyword>